<dbReference type="PANTHER" id="PTHR11006">
    <property type="entry name" value="PROTEIN ARGININE N-METHYLTRANSFERASE"/>
    <property type="match status" value="1"/>
</dbReference>
<dbReference type="InterPro" id="IPR025799">
    <property type="entry name" value="Arg_MeTrfase"/>
</dbReference>
<dbReference type="PANTHER" id="PTHR11006:SF73">
    <property type="entry name" value="PROTEIN ARGININE N-METHYLTRANSFERASE 6"/>
    <property type="match status" value="1"/>
</dbReference>
<dbReference type="Pfam" id="PF22528">
    <property type="entry name" value="PRMT_C"/>
    <property type="match status" value="1"/>
</dbReference>
<dbReference type="Pfam" id="PF06325">
    <property type="entry name" value="PrmA"/>
    <property type="match status" value="1"/>
</dbReference>
<keyword evidence="1 6" id="KW-0489">Methyltransferase</keyword>
<evidence type="ECO:0000256" key="5">
    <source>
        <dbReference type="ARBA" id="ARBA00042685"/>
    </source>
</evidence>
<protein>
    <recommendedName>
        <fullName evidence="4">Protein arginine N-methyltransferase 6</fullName>
    </recommendedName>
    <alternativeName>
        <fullName evidence="5">Histone-arginine N-methyltransferase PRMT6</fullName>
    </alternativeName>
</protein>
<evidence type="ECO:0000313" key="10">
    <source>
        <dbReference type="Proteomes" id="UP001164746"/>
    </source>
</evidence>
<dbReference type="InterPro" id="IPR055135">
    <property type="entry name" value="PRMT_dom"/>
</dbReference>
<gene>
    <name evidence="9" type="ORF">MAR_011068</name>
</gene>
<dbReference type="PROSITE" id="PS51678">
    <property type="entry name" value="SAM_MT_PRMT"/>
    <property type="match status" value="1"/>
</dbReference>
<keyword evidence="7" id="KW-0812">Transmembrane</keyword>
<dbReference type="CDD" id="cd02440">
    <property type="entry name" value="AdoMet_MTases"/>
    <property type="match status" value="1"/>
</dbReference>
<evidence type="ECO:0000256" key="4">
    <source>
        <dbReference type="ARBA" id="ARBA00040406"/>
    </source>
</evidence>
<evidence type="ECO:0000256" key="1">
    <source>
        <dbReference type="ARBA" id="ARBA00022603"/>
    </source>
</evidence>
<feature type="domain" description="Protein arginine N-methyltransferase" evidence="8">
    <location>
        <begin position="270"/>
        <end position="369"/>
    </location>
</feature>
<dbReference type="Proteomes" id="UP001164746">
    <property type="component" value="Chromosome 14"/>
</dbReference>
<proteinExistence type="predicted"/>
<keyword evidence="7" id="KW-0472">Membrane</keyword>
<feature type="transmembrane region" description="Helical" evidence="7">
    <location>
        <begin position="20"/>
        <end position="41"/>
    </location>
</feature>
<evidence type="ECO:0000256" key="6">
    <source>
        <dbReference type="PROSITE-ProRule" id="PRU01015"/>
    </source>
</evidence>
<accession>A0ABY7FVQ5</accession>
<evidence type="ECO:0000256" key="2">
    <source>
        <dbReference type="ARBA" id="ARBA00022679"/>
    </source>
</evidence>
<reference evidence="9" key="1">
    <citation type="submission" date="2022-11" db="EMBL/GenBank/DDBJ databases">
        <title>Centuries of genome instability and evolution in soft-shell clam transmissible cancer (bioRxiv).</title>
        <authorList>
            <person name="Hart S.F.M."/>
            <person name="Yonemitsu M.A."/>
            <person name="Giersch R.M."/>
            <person name="Beal B.F."/>
            <person name="Arriagada G."/>
            <person name="Davis B.W."/>
            <person name="Ostrander E.A."/>
            <person name="Goff S.P."/>
            <person name="Metzger M.J."/>
        </authorList>
    </citation>
    <scope>NUCLEOTIDE SEQUENCE</scope>
    <source>
        <strain evidence="9">MELC-2E11</strain>
        <tissue evidence="9">Siphon/mantle</tissue>
    </source>
</reference>
<dbReference type="Gene3D" id="3.40.50.150">
    <property type="entry name" value="Vaccinia Virus protein VP39"/>
    <property type="match status" value="1"/>
</dbReference>
<dbReference type="Gene3D" id="2.70.160.11">
    <property type="entry name" value="Hnrnp arginine n-methyltransferase1"/>
    <property type="match status" value="1"/>
</dbReference>
<sequence length="385" mass="44397">MMFFIVDCRSYICFWPMETGFFWMQALWVWTAVVCVLMELVHSFGRVTGYMSSQESFWRTEDEKPPGEEADRKRQRHDCSYFKSYADIGVHEEMLSDTVRTNAYRYAIFKNYERLRGSVVADVGAGTGILSVFCVQAGAKKVYAIEASDIAGQTEAVVNENKMAERIDVIHNAVESVKFPEQLDVIVSEWMGYCLFYESMLPSVIHCRDRWLKQGGLMFPSTATLYIAPFYDAEYDNRLEFWSEIRSVYKLSMESMKSYAKQSIAKQVHVNTIPPEAIQAHAQKGEFRFECFGRTQVHGFCTWFDVGFPEGVTLTTSPYAEETHWSQTAFYVDEPFPVDQEVCISGSIHIRPHREASRFLDISITHQVNNGPKHTRKHLMNDCFV</sequence>
<evidence type="ECO:0000256" key="3">
    <source>
        <dbReference type="ARBA" id="ARBA00022691"/>
    </source>
</evidence>
<dbReference type="InterPro" id="IPR029063">
    <property type="entry name" value="SAM-dependent_MTases_sf"/>
</dbReference>
<name>A0ABY7FVQ5_MYAAR</name>
<keyword evidence="3 6" id="KW-0949">S-adenosyl-L-methionine</keyword>
<keyword evidence="10" id="KW-1185">Reference proteome</keyword>
<evidence type="ECO:0000313" key="9">
    <source>
        <dbReference type="EMBL" id="WAR25364.1"/>
    </source>
</evidence>
<keyword evidence="2 6" id="KW-0808">Transferase</keyword>
<keyword evidence="7" id="KW-1133">Transmembrane helix</keyword>
<evidence type="ECO:0000259" key="8">
    <source>
        <dbReference type="Pfam" id="PF22528"/>
    </source>
</evidence>
<dbReference type="EMBL" id="CP111025">
    <property type="protein sequence ID" value="WAR25364.1"/>
    <property type="molecule type" value="Genomic_DNA"/>
</dbReference>
<dbReference type="SUPFAM" id="SSF53335">
    <property type="entry name" value="S-adenosyl-L-methionine-dependent methyltransferases"/>
    <property type="match status" value="1"/>
</dbReference>
<organism evidence="9 10">
    <name type="scientific">Mya arenaria</name>
    <name type="common">Soft-shell clam</name>
    <dbReference type="NCBI Taxonomy" id="6604"/>
    <lineage>
        <taxon>Eukaryota</taxon>
        <taxon>Metazoa</taxon>
        <taxon>Spiralia</taxon>
        <taxon>Lophotrochozoa</taxon>
        <taxon>Mollusca</taxon>
        <taxon>Bivalvia</taxon>
        <taxon>Autobranchia</taxon>
        <taxon>Heteroconchia</taxon>
        <taxon>Euheterodonta</taxon>
        <taxon>Imparidentia</taxon>
        <taxon>Neoheterodontei</taxon>
        <taxon>Myida</taxon>
        <taxon>Myoidea</taxon>
        <taxon>Myidae</taxon>
        <taxon>Mya</taxon>
    </lineage>
</organism>
<evidence type="ECO:0000256" key="7">
    <source>
        <dbReference type="SAM" id="Phobius"/>
    </source>
</evidence>